<dbReference type="EMBL" id="BK015203">
    <property type="protein sequence ID" value="DAD95808.1"/>
    <property type="molecule type" value="Genomic_DNA"/>
</dbReference>
<accession>A0A8S5NNK6</accession>
<sequence>MVPLRLYSIYDNKAEQFSPPQVYHNDMLALRAFEGLVNDDKTLINSYPEDFSLHYIGNISDTNGRYYIDGTDETRVPVLVGRAIDYVQDIDKDPT</sequence>
<name>A0A8S5NNK6_9VIRU</name>
<organism evidence="1">
    <name type="scientific">Microviridae sp. ctn4Z9</name>
    <dbReference type="NCBI Taxonomy" id="2826744"/>
    <lineage>
        <taxon>Viruses</taxon>
        <taxon>Monodnaviria</taxon>
        <taxon>Sangervirae</taxon>
        <taxon>Phixviricota</taxon>
        <taxon>Malgrandaviricetes</taxon>
        <taxon>Petitvirales</taxon>
        <taxon>Microviridae</taxon>
    </lineage>
</organism>
<evidence type="ECO:0000313" key="1">
    <source>
        <dbReference type="EMBL" id="DAD95808.1"/>
    </source>
</evidence>
<protein>
    <submittedName>
        <fullName evidence="1">DNA binding protein</fullName>
    </submittedName>
</protein>
<dbReference type="InterPro" id="IPR046781">
    <property type="entry name" value="Phage_ORF5"/>
</dbReference>
<dbReference type="Pfam" id="PF20577">
    <property type="entry name" value="Phage_ORF5"/>
    <property type="match status" value="1"/>
</dbReference>
<reference evidence="1" key="1">
    <citation type="journal article" date="2021" name="Proc. Natl. Acad. Sci. U.S.A.">
        <title>A Catalog of Tens of Thousands of Viruses from Human Metagenomes Reveals Hidden Associations with Chronic Diseases.</title>
        <authorList>
            <person name="Tisza M.J."/>
            <person name="Buck C.B."/>
        </authorList>
    </citation>
    <scope>NUCLEOTIDE SEQUENCE</scope>
    <source>
        <strain evidence="1">Ctn4Z9</strain>
    </source>
</reference>
<proteinExistence type="predicted"/>